<proteinExistence type="predicted"/>
<dbReference type="AlphaFoldDB" id="A0AAV4TQK6"/>
<reference evidence="1 2" key="1">
    <citation type="submission" date="2021-06" db="EMBL/GenBank/DDBJ databases">
        <title>Caerostris darwini draft genome.</title>
        <authorList>
            <person name="Kono N."/>
            <person name="Arakawa K."/>
        </authorList>
    </citation>
    <scope>NUCLEOTIDE SEQUENCE [LARGE SCALE GENOMIC DNA]</scope>
</reference>
<dbReference type="Proteomes" id="UP001054837">
    <property type="component" value="Unassembled WGS sequence"/>
</dbReference>
<evidence type="ECO:0000313" key="1">
    <source>
        <dbReference type="EMBL" id="GIY47007.1"/>
    </source>
</evidence>
<dbReference type="EMBL" id="BPLQ01009857">
    <property type="protein sequence ID" value="GIY47007.1"/>
    <property type="molecule type" value="Genomic_DNA"/>
</dbReference>
<comment type="caution">
    <text evidence="1">The sequence shown here is derived from an EMBL/GenBank/DDBJ whole genome shotgun (WGS) entry which is preliminary data.</text>
</comment>
<protein>
    <submittedName>
        <fullName evidence="1">Uncharacterized protein</fullName>
    </submittedName>
</protein>
<name>A0AAV4TQK6_9ARAC</name>
<gene>
    <name evidence="1" type="ORF">CDAR_57271</name>
</gene>
<accession>A0AAV4TQK6</accession>
<sequence length="104" mass="11278">MSRATSEFLGILFTHLHVSFFAVWQYNIFRVILNFEEISHEACNEKPESGEKCPVPNVRIHDTVTFISQYGDTTGGLAAKPGGIFCFLPPPVNAKSFGGGGDGG</sequence>
<evidence type="ECO:0000313" key="2">
    <source>
        <dbReference type="Proteomes" id="UP001054837"/>
    </source>
</evidence>
<keyword evidence="2" id="KW-1185">Reference proteome</keyword>
<organism evidence="1 2">
    <name type="scientific">Caerostris darwini</name>
    <dbReference type="NCBI Taxonomy" id="1538125"/>
    <lineage>
        <taxon>Eukaryota</taxon>
        <taxon>Metazoa</taxon>
        <taxon>Ecdysozoa</taxon>
        <taxon>Arthropoda</taxon>
        <taxon>Chelicerata</taxon>
        <taxon>Arachnida</taxon>
        <taxon>Araneae</taxon>
        <taxon>Araneomorphae</taxon>
        <taxon>Entelegynae</taxon>
        <taxon>Araneoidea</taxon>
        <taxon>Araneidae</taxon>
        <taxon>Caerostris</taxon>
    </lineage>
</organism>